<keyword evidence="8" id="KW-1185">Reference proteome</keyword>
<reference evidence="8" key="1">
    <citation type="submission" date="2016-10" db="EMBL/GenBank/DDBJ databases">
        <authorList>
            <person name="Varghese N."/>
            <person name="Submissions S."/>
        </authorList>
    </citation>
    <scope>NUCLEOTIDE SEQUENCE [LARGE SCALE GENOMIC DNA]</scope>
    <source>
        <strain evidence="8">CGMCC 1.8946</strain>
    </source>
</reference>
<dbReference type="Pfam" id="PF01940">
    <property type="entry name" value="DUF92"/>
    <property type="match status" value="1"/>
</dbReference>
<keyword evidence="5 6" id="KW-0472">Membrane</keyword>
<organism evidence="7 8">
    <name type="scientific">Paenibacillus tianmuensis</name>
    <dbReference type="NCBI Taxonomy" id="624147"/>
    <lineage>
        <taxon>Bacteria</taxon>
        <taxon>Bacillati</taxon>
        <taxon>Bacillota</taxon>
        <taxon>Bacilli</taxon>
        <taxon>Bacillales</taxon>
        <taxon>Paenibacillaceae</taxon>
        <taxon>Paenibacillus</taxon>
    </lineage>
</organism>
<gene>
    <name evidence="7" type="ORF">SAMN04487970_101877</name>
</gene>
<protein>
    <submittedName>
        <fullName evidence="7">TIGR00297 family protein</fullName>
    </submittedName>
</protein>
<dbReference type="PANTHER" id="PTHR13353:SF5">
    <property type="entry name" value="TRANSMEMBRANE PROTEIN 19"/>
    <property type="match status" value="1"/>
</dbReference>
<dbReference type="STRING" id="624147.SAMN04487970_101877"/>
<sequence>MQHWIIGLAGSVLIAGAAYRKRSLSGSGFAAAVLLGTLMYGTGSLAWFGTLIAFFISSSLVSKWKSKKKAAAESGYANSGRRDAGQVLANGGLGLALCLGAALVPHPAWWAAFIGVMATVTADTWATEIGGLSRTAPRSIVSGRPVPPGTSGGVSPLGLAASAAGGLFIGAVAWALAALQPEQAADASAWEASVRSAAGLCVLGLVGGLAGSLADSWLGAVYQVMYRCRVCGKEIEKNRHCEAAAARSRGLAFMTNDTVNAVSSAFGGAVTLVLSLWL</sequence>
<evidence type="ECO:0000313" key="8">
    <source>
        <dbReference type="Proteomes" id="UP000198601"/>
    </source>
</evidence>
<keyword evidence="3 6" id="KW-0812">Transmembrane</keyword>
<accession>A0A1G4RR17</accession>
<evidence type="ECO:0000313" key="7">
    <source>
        <dbReference type="EMBL" id="SCW59412.1"/>
    </source>
</evidence>
<comment type="subcellular location">
    <subcellularLocation>
        <location evidence="1">Membrane</location>
        <topology evidence="1">Multi-pass membrane protein</topology>
    </subcellularLocation>
</comment>
<evidence type="ECO:0000256" key="1">
    <source>
        <dbReference type="ARBA" id="ARBA00004141"/>
    </source>
</evidence>
<name>A0A1G4RR17_9BACL</name>
<evidence type="ECO:0000256" key="6">
    <source>
        <dbReference type="SAM" id="Phobius"/>
    </source>
</evidence>
<feature type="transmembrane region" description="Helical" evidence="6">
    <location>
        <begin position="197"/>
        <end position="220"/>
    </location>
</feature>
<dbReference type="GO" id="GO:0016020">
    <property type="term" value="C:membrane"/>
    <property type="evidence" value="ECO:0007669"/>
    <property type="project" value="UniProtKB-SubCell"/>
</dbReference>
<dbReference type="EMBL" id="FMTT01000018">
    <property type="protein sequence ID" value="SCW59412.1"/>
    <property type="molecule type" value="Genomic_DNA"/>
</dbReference>
<dbReference type="InterPro" id="IPR002794">
    <property type="entry name" value="DUF92_TMEM19"/>
</dbReference>
<evidence type="ECO:0000256" key="5">
    <source>
        <dbReference type="ARBA" id="ARBA00023136"/>
    </source>
</evidence>
<evidence type="ECO:0000256" key="2">
    <source>
        <dbReference type="ARBA" id="ARBA00009012"/>
    </source>
</evidence>
<evidence type="ECO:0000256" key="3">
    <source>
        <dbReference type="ARBA" id="ARBA00022692"/>
    </source>
</evidence>
<dbReference type="OrthoDB" id="9808500at2"/>
<feature type="transmembrane region" description="Helical" evidence="6">
    <location>
        <begin position="153"/>
        <end position="177"/>
    </location>
</feature>
<dbReference type="PANTHER" id="PTHR13353">
    <property type="entry name" value="TRANSMEMBRANE PROTEIN 19"/>
    <property type="match status" value="1"/>
</dbReference>
<proteinExistence type="inferred from homology"/>
<dbReference type="RefSeq" id="WP_090672616.1">
    <property type="nucleotide sequence ID" value="NZ_FMTT01000018.1"/>
</dbReference>
<keyword evidence="4 6" id="KW-1133">Transmembrane helix</keyword>
<evidence type="ECO:0000256" key="4">
    <source>
        <dbReference type="ARBA" id="ARBA00022989"/>
    </source>
</evidence>
<comment type="similarity">
    <text evidence="2">Belongs to the TMEM19 family.</text>
</comment>
<feature type="transmembrane region" description="Helical" evidence="6">
    <location>
        <begin position="44"/>
        <end position="64"/>
    </location>
</feature>
<dbReference type="AlphaFoldDB" id="A0A1G4RR17"/>
<feature type="transmembrane region" description="Helical" evidence="6">
    <location>
        <begin position="258"/>
        <end position="277"/>
    </location>
</feature>
<dbReference type="Proteomes" id="UP000198601">
    <property type="component" value="Unassembled WGS sequence"/>
</dbReference>
<feature type="transmembrane region" description="Helical" evidence="6">
    <location>
        <begin position="85"/>
        <end position="104"/>
    </location>
</feature>